<keyword evidence="2" id="KW-1185">Reference proteome</keyword>
<protein>
    <submittedName>
        <fullName evidence="1">Uncharacterized protein</fullName>
    </submittedName>
</protein>
<evidence type="ECO:0000313" key="2">
    <source>
        <dbReference type="Proteomes" id="UP000275267"/>
    </source>
</evidence>
<dbReference type="EMBL" id="PQIB02000015">
    <property type="protein sequence ID" value="RLM65995.1"/>
    <property type="molecule type" value="Genomic_DNA"/>
</dbReference>
<proteinExistence type="predicted"/>
<comment type="caution">
    <text evidence="1">The sequence shown here is derived from an EMBL/GenBank/DDBJ whole genome shotgun (WGS) entry which is preliminary data.</text>
</comment>
<dbReference type="OrthoDB" id="676990at2759"/>
<sequence>MSTGSCHDPMPNNPSGISVRISVKMDGDGDGPDAERILLDQINYDSTAIYEHYGEEEARSADSFLNMSRDGIEEDDADFASSEIPIRCGVVVWARVPITRRLWKTKNPDEECYTVPPNQKEMLWGELKDMLILPEGVDEELVKKSALKKMALSFSTFKKKLFGNYVKKDEELDWDSFPQVKPY</sequence>
<dbReference type="AlphaFoldDB" id="A0A3L6PWJ0"/>
<dbReference type="Proteomes" id="UP000275267">
    <property type="component" value="Unassembled WGS sequence"/>
</dbReference>
<gene>
    <name evidence="1" type="ORF">C2845_PM16G03800</name>
</gene>
<organism evidence="1 2">
    <name type="scientific">Panicum miliaceum</name>
    <name type="common">Proso millet</name>
    <name type="synonym">Broomcorn millet</name>
    <dbReference type="NCBI Taxonomy" id="4540"/>
    <lineage>
        <taxon>Eukaryota</taxon>
        <taxon>Viridiplantae</taxon>
        <taxon>Streptophyta</taxon>
        <taxon>Embryophyta</taxon>
        <taxon>Tracheophyta</taxon>
        <taxon>Spermatophyta</taxon>
        <taxon>Magnoliopsida</taxon>
        <taxon>Liliopsida</taxon>
        <taxon>Poales</taxon>
        <taxon>Poaceae</taxon>
        <taxon>PACMAD clade</taxon>
        <taxon>Panicoideae</taxon>
        <taxon>Panicodae</taxon>
        <taxon>Paniceae</taxon>
        <taxon>Panicinae</taxon>
        <taxon>Panicum</taxon>
        <taxon>Panicum sect. Panicum</taxon>
    </lineage>
</organism>
<evidence type="ECO:0000313" key="1">
    <source>
        <dbReference type="EMBL" id="RLM65995.1"/>
    </source>
</evidence>
<accession>A0A3L6PWJ0</accession>
<reference evidence="2" key="1">
    <citation type="journal article" date="2019" name="Nat. Commun.">
        <title>The genome of broomcorn millet.</title>
        <authorList>
            <person name="Zou C."/>
            <person name="Miki D."/>
            <person name="Li D."/>
            <person name="Tang Q."/>
            <person name="Xiao L."/>
            <person name="Rajput S."/>
            <person name="Deng P."/>
            <person name="Jia W."/>
            <person name="Huang R."/>
            <person name="Zhang M."/>
            <person name="Sun Y."/>
            <person name="Hu J."/>
            <person name="Fu X."/>
            <person name="Schnable P.S."/>
            <person name="Li F."/>
            <person name="Zhang H."/>
            <person name="Feng B."/>
            <person name="Zhu X."/>
            <person name="Liu R."/>
            <person name="Schnable J.C."/>
            <person name="Zhu J.-K."/>
            <person name="Zhang H."/>
        </authorList>
    </citation>
    <scope>NUCLEOTIDE SEQUENCE [LARGE SCALE GENOMIC DNA]</scope>
</reference>
<name>A0A3L6PWJ0_PANMI</name>